<evidence type="ECO:0000256" key="13">
    <source>
        <dbReference type="ARBA" id="ARBA00023136"/>
    </source>
</evidence>
<dbReference type="PANTHER" id="PTHR45339:SF1">
    <property type="entry name" value="HYBRID SIGNAL TRANSDUCTION HISTIDINE KINASE J"/>
    <property type="match status" value="1"/>
</dbReference>
<comment type="caution">
    <text evidence="21">The sequence shown here is derived from an EMBL/GenBank/DDBJ whole genome shotgun (WGS) entry which is preliminary data.</text>
</comment>
<dbReference type="SMART" id="SM00448">
    <property type="entry name" value="REC"/>
    <property type="match status" value="1"/>
</dbReference>
<dbReference type="InterPro" id="IPR003661">
    <property type="entry name" value="HisK_dim/P_dom"/>
</dbReference>
<feature type="domain" description="HPt" evidence="20">
    <location>
        <begin position="794"/>
        <end position="888"/>
    </location>
</feature>
<keyword evidence="4" id="KW-1003">Cell membrane</keyword>
<dbReference type="GO" id="GO:0005524">
    <property type="term" value="F:ATP binding"/>
    <property type="evidence" value="ECO:0007669"/>
    <property type="project" value="UniProtKB-KW"/>
</dbReference>
<dbReference type="FunFam" id="1.10.287.130:FF:000004">
    <property type="entry name" value="Ethylene receptor 1"/>
    <property type="match status" value="1"/>
</dbReference>
<dbReference type="Pfam" id="PF00512">
    <property type="entry name" value="HisKA"/>
    <property type="match status" value="1"/>
</dbReference>
<keyword evidence="22" id="KW-1185">Reference proteome</keyword>
<dbReference type="CDD" id="cd00082">
    <property type="entry name" value="HisKA"/>
    <property type="match status" value="1"/>
</dbReference>
<evidence type="ECO:0000256" key="9">
    <source>
        <dbReference type="ARBA" id="ARBA00022777"/>
    </source>
</evidence>
<evidence type="ECO:0000259" key="18">
    <source>
        <dbReference type="PROSITE" id="PS50110"/>
    </source>
</evidence>
<dbReference type="RefSeq" id="WP_183573396.1">
    <property type="nucleotide sequence ID" value="NZ_JACHOP010000030.1"/>
</dbReference>
<evidence type="ECO:0000256" key="2">
    <source>
        <dbReference type="ARBA" id="ARBA00004651"/>
    </source>
</evidence>
<protein>
    <recommendedName>
        <fullName evidence="3">histidine kinase</fullName>
        <ecNumber evidence="3">2.7.13.3</ecNumber>
    </recommendedName>
</protein>
<dbReference type="EC" id="2.7.13.3" evidence="3"/>
<keyword evidence="7 16" id="KW-0812">Transmembrane</keyword>
<evidence type="ECO:0000256" key="10">
    <source>
        <dbReference type="ARBA" id="ARBA00022840"/>
    </source>
</evidence>
<evidence type="ECO:0000256" key="3">
    <source>
        <dbReference type="ARBA" id="ARBA00012438"/>
    </source>
</evidence>
<dbReference type="Pfam" id="PF00672">
    <property type="entry name" value="HAMP"/>
    <property type="match status" value="1"/>
</dbReference>
<dbReference type="Gene3D" id="3.30.565.10">
    <property type="entry name" value="Histidine kinase-like ATPase, C-terminal domain"/>
    <property type="match status" value="1"/>
</dbReference>
<gene>
    <name evidence="21" type="ORF">HNR00_004638</name>
</gene>
<dbReference type="Gene3D" id="3.40.50.2300">
    <property type="match status" value="1"/>
</dbReference>
<dbReference type="Gene3D" id="6.10.340.10">
    <property type="match status" value="1"/>
</dbReference>
<feature type="modified residue" description="Phosphohistidine" evidence="14">
    <location>
        <position position="833"/>
    </location>
</feature>
<dbReference type="Proteomes" id="UP000583454">
    <property type="component" value="Unassembled WGS sequence"/>
</dbReference>
<name>A0A840ZST8_9HYPH</name>
<dbReference type="PROSITE" id="PS50109">
    <property type="entry name" value="HIS_KIN"/>
    <property type="match status" value="1"/>
</dbReference>
<dbReference type="SUPFAM" id="SSF47384">
    <property type="entry name" value="Homodimeric domain of signal transducing histidine kinase"/>
    <property type="match status" value="1"/>
</dbReference>
<dbReference type="InterPro" id="IPR005467">
    <property type="entry name" value="His_kinase_dom"/>
</dbReference>
<evidence type="ECO:0000256" key="12">
    <source>
        <dbReference type="ARBA" id="ARBA00023012"/>
    </source>
</evidence>
<evidence type="ECO:0000256" key="16">
    <source>
        <dbReference type="SAM" id="Phobius"/>
    </source>
</evidence>
<keyword evidence="5 15" id="KW-0597">Phosphoprotein</keyword>
<dbReference type="PROSITE" id="PS50110">
    <property type="entry name" value="RESPONSE_REGULATORY"/>
    <property type="match status" value="1"/>
</dbReference>
<evidence type="ECO:0000256" key="4">
    <source>
        <dbReference type="ARBA" id="ARBA00022475"/>
    </source>
</evidence>
<feature type="domain" description="Histidine kinase" evidence="17">
    <location>
        <begin position="279"/>
        <end position="495"/>
    </location>
</feature>
<evidence type="ECO:0000256" key="6">
    <source>
        <dbReference type="ARBA" id="ARBA00022679"/>
    </source>
</evidence>
<dbReference type="SMART" id="SM00304">
    <property type="entry name" value="HAMP"/>
    <property type="match status" value="1"/>
</dbReference>
<feature type="modified residue" description="4-aspartylphosphate" evidence="15">
    <location>
        <position position="685"/>
    </location>
</feature>
<dbReference type="Pfam" id="PF02518">
    <property type="entry name" value="HATPase_c"/>
    <property type="match status" value="1"/>
</dbReference>
<dbReference type="SUPFAM" id="SSF47226">
    <property type="entry name" value="Histidine-containing phosphotransfer domain, HPT domain"/>
    <property type="match status" value="1"/>
</dbReference>
<feature type="domain" description="HAMP" evidence="19">
    <location>
        <begin position="186"/>
        <end position="239"/>
    </location>
</feature>
<dbReference type="PROSITE" id="PS50885">
    <property type="entry name" value="HAMP"/>
    <property type="match status" value="1"/>
</dbReference>
<comment type="subcellular location">
    <subcellularLocation>
        <location evidence="2">Cell membrane</location>
        <topology evidence="2">Multi-pass membrane protein</topology>
    </subcellularLocation>
</comment>
<dbReference type="InterPro" id="IPR004358">
    <property type="entry name" value="Sig_transdc_His_kin-like_C"/>
</dbReference>
<dbReference type="InterPro" id="IPR036641">
    <property type="entry name" value="HPT_dom_sf"/>
</dbReference>
<evidence type="ECO:0000313" key="21">
    <source>
        <dbReference type="EMBL" id="MBB5759901.1"/>
    </source>
</evidence>
<dbReference type="Gene3D" id="1.10.287.130">
    <property type="match status" value="1"/>
</dbReference>
<keyword evidence="13 16" id="KW-0472">Membrane</keyword>
<dbReference type="SUPFAM" id="SSF55874">
    <property type="entry name" value="ATPase domain of HSP90 chaperone/DNA topoisomerase II/histidine kinase"/>
    <property type="match status" value="1"/>
</dbReference>
<dbReference type="InterPro" id="IPR036890">
    <property type="entry name" value="HATPase_C_sf"/>
</dbReference>
<evidence type="ECO:0000256" key="1">
    <source>
        <dbReference type="ARBA" id="ARBA00000085"/>
    </source>
</evidence>
<dbReference type="CDD" id="cd17546">
    <property type="entry name" value="REC_hyHK_CKI1_RcsC-like"/>
    <property type="match status" value="1"/>
</dbReference>
<evidence type="ECO:0000259" key="20">
    <source>
        <dbReference type="PROSITE" id="PS50894"/>
    </source>
</evidence>
<dbReference type="SMART" id="SM00073">
    <property type="entry name" value="HPT"/>
    <property type="match status" value="1"/>
</dbReference>
<dbReference type="InterPro" id="IPR003594">
    <property type="entry name" value="HATPase_dom"/>
</dbReference>
<feature type="transmembrane region" description="Helical" evidence="16">
    <location>
        <begin position="12"/>
        <end position="37"/>
    </location>
</feature>
<dbReference type="CDD" id="cd16922">
    <property type="entry name" value="HATPase_EvgS-ArcB-TorS-like"/>
    <property type="match status" value="1"/>
</dbReference>
<comment type="catalytic activity">
    <reaction evidence="1">
        <text>ATP + protein L-histidine = ADP + protein N-phospho-L-histidine.</text>
        <dbReference type="EC" id="2.7.13.3"/>
    </reaction>
</comment>
<reference evidence="21 22" key="1">
    <citation type="submission" date="2020-08" db="EMBL/GenBank/DDBJ databases">
        <title>Genomic Encyclopedia of Type Strains, Phase IV (KMG-IV): sequencing the most valuable type-strain genomes for metagenomic binning, comparative biology and taxonomic classification.</title>
        <authorList>
            <person name="Goeker M."/>
        </authorList>
    </citation>
    <scope>NUCLEOTIDE SEQUENCE [LARGE SCALE GENOMIC DNA]</scope>
    <source>
        <strain evidence="21 22">DSM 2163</strain>
    </source>
</reference>
<feature type="domain" description="Response regulatory" evidence="18">
    <location>
        <begin position="635"/>
        <end position="755"/>
    </location>
</feature>
<dbReference type="SUPFAM" id="SSF52172">
    <property type="entry name" value="CheY-like"/>
    <property type="match status" value="1"/>
</dbReference>
<keyword evidence="8" id="KW-0547">Nucleotide-binding</keyword>
<evidence type="ECO:0000256" key="5">
    <source>
        <dbReference type="ARBA" id="ARBA00022553"/>
    </source>
</evidence>
<feature type="transmembrane region" description="Helical" evidence="16">
    <location>
        <begin position="162"/>
        <end position="182"/>
    </location>
</feature>
<evidence type="ECO:0000259" key="19">
    <source>
        <dbReference type="PROSITE" id="PS50885"/>
    </source>
</evidence>
<dbReference type="GO" id="GO:0005886">
    <property type="term" value="C:plasma membrane"/>
    <property type="evidence" value="ECO:0007669"/>
    <property type="project" value="UniProtKB-SubCell"/>
</dbReference>
<accession>A0A840ZST8</accession>
<evidence type="ECO:0000256" key="7">
    <source>
        <dbReference type="ARBA" id="ARBA00022692"/>
    </source>
</evidence>
<keyword evidence="11 16" id="KW-1133">Transmembrane helix</keyword>
<dbReference type="CDD" id="cd06225">
    <property type="entry name" value="HAMP"/>
    <property type="match status" value="1"/>
</dbReference>
<dbReference type="SMART" id="SM00388">
    <property type="entry name" value="HisKA"/>
    <property type="match status" value="1"/>
</dbReference>
<keyword evidence="9 21" id="KW-0418">Kinase</keyword>
<organism evidence="21 22">
    <name type="scientific">Methylorubrum rhodinum</name>
    <dbReference type="NCBI Taxonomy" id="29428"/>
    <lineage>
        <taxon>Bacteria</taxon>
        <taxon>Pseudomonadati</taxon>
        <taxon>Pseudomonadota</taxon>
        <taxon>Alphaproteobacteria</taxon>
        <taxon>Hyphomicrobiales</taxon>
        <taxon>Methylobacteriaceae</taxon>
        <taxon>Methylorubrum</taxon>
    </lineage>
</organism>
<keyword evidence="6 21" id="KW-0808">Transferase</keyword>
<evidence type="ECO:0000259" key="17">
    <source>
        <dbReference type="PROSITE" id="PS50109"/>
    </source>
</evidence>
<dbReference type="PRINTS" id="PR00344">
    <property type="entry name" value="BCTRLSENSOR"/>
</dbReference>
<evidence type="ECO:0000256" key="11">
    <source>
        <dbReference type="ARBA" id="ARBA00022989"/>
    </source>
</evidence>
<proteinExistence type="predicted"/>
<dbReference type="PROSITE" id="PS50894">
    <property type="entry name" value="HPT"/>
    <property type="match status" value="1"/>
</dbReference>
<dbReference type="InterPro" id="IPR001789">
    <property type="entry name" value="Sig_transdc_resp-reg_receiver"/>
</dbReference>
<dbReference type="SMART" id="SM00387">
    <property type="entry name" value="HATPase_c"/>
    <property type="match status" value="1"/>
</dbReference>
<dbReference type="FunFam" id="3.30.565.10:FF:000010">
    <property type="entry name" value="Sensor histidine kinase RcsC"/>
    <property type="match status" value="1"/>
</dbReference>
<dbReference type="Gene3D" id="1.20.120.160">
    <property type="entry name" value="HPT domain"/>
    <property type="match status" value="1"/>
</dbReference>
<dbReference type="EMBL" id="JACHOP010000030">
    <property type="protein sequence ID" value="MBB5759901.1"/>
    <property type="molecule type" value="Genomic_DNA"/>
</dbReference>
<dbReference type="InterPro" id="IPR036097">
    <property type="entry name" value="HisK_dim/P_sf"/>
</dbReference>
<dbReference type="Pfam" id="PF01627">
    <property type="entry name" value="Hpt"/>
    <property type="match status" value="1"/>
</dbReference>
<dbReference type="GO" id="GO:0000155">
    <property type="term" value="F:phosphorelay sensor kinase activity"/>
    <property type="evidence" value="ECO:0007669"/>
    <property type="project" value="InterPro"/>
</dbReference>
<dbReference type="InterPro" id="IPR011006">
    <property type="entry name" value="CheY-like_superfamily"/>
</dbReference>
<dbReference type="InterPro" id="IPR008207">
    <property type="entry name" value="Sig_transdc_His_kin_Hpt_dom"/>
</dbReference>
<dbReference type="InterPro" id="IPR003660">
    <property type="entry name" value="HAMP_dom"/>
</dbReference>
<dbReference type="PANTHER" id="PTHR45339">
    <property type="entry name" value="HYBRID SIGNAL TRANSDUCTION HISTIDINE KINASE J"/>
    <property type="match status" value="1"/>
</dbReference>
<evidence type="ECO:0000256" key="14">
    <source>
        <dbReference type="PROSITE-ProRule" id="PRU00110"/>
    </source>
</evidence>
<evidence type="ECO:0000256" key="8">
    <source>
        <dbReference type="ARBA" id="ARBA00022741"/>
    </source>
</evidence>
<evidence type="ECO:0000313" key="22">
    <source>
        <dbReference type="Proteomes" id="UP000583454"/>
    </source>
</evidence>
<evidence type="ECO:0000256" key="15">
    <source>
        <dbReference type="PROSITE-ProRule" id="PRU00169"/>
    </source>
</evidence>
<dbReference type="AlphaFoldDB" id="A0A840ZST8"/>
<keyword evidence="12" id="KW-0902">Two-component regulatory system</keyword>
<keyword evidence="10" id="KW-0067">ATP-binding</keyword>
<dbReference type="Pfam" id="PF00072">
    <property type="entry name" value="Response_reg"/>
    <property type="match status" value="1"/>
</dbReference>
<sequence>MRAASLNPLRSLAGRLALIVAGAVAGALLLATGLSAWREVERYAADKREALRMTAQVIAAAAAGATARGDEAAALATLRAVAGDGAVVYAAIEGQGGILAEQGIGLRLSEDIDLDQGRVSPLDLMTTRTLRVSVPVIETAREVGRVVIVSDSRDLAARIGEVAGTALLAGLVALGLGLAVSLRLQRSVTRPLAALARTMDGVRLHHDYTRRADIHGGDEVEGLAKTFNALLGAVNERDRAIAEHGAGLEREVAARTVDLIEAKQAADAANAAKSTFLATMSHEIRTPMNGMLVMAELLANAELPPRQQRYAKVIARSGQSLLAIINDILDFAKVEAGKLEVERIPVNPRDVADTVVTLFGERARSAGLDLAAKVAPDVPASLLGDPVRLGQVLGNFVSNALKFTGAGHVLVRMEREGDVLLIAVSDTGIGIPQDKLGQIFSAFSQADQSTTRRYGGTGLGLSIAERLIAAMGGSVGVESRIGEGSTFWARIPIEGAVPAEPPARIGAGLPDGIRLGAIGGATRAVIEADLLAAGFRLDCGAGAHRIALASELAALGRRPDQIARIVALVPIGDPAGPDLLERGLADELMRWPLVQSEWRPVLAALASGAPFATPAAPAQEASDRSAALPSFAGARVLVADDSAVNREVATEALSRLGVTAVTCVEDGAAAVASSASETFDLILMDGSMPVLDGFAAAAAIRAREAETGAARVPIVALTAHVVGDGALAWQAAGMDGMLAKPFTLAQLAALLARHVAEQEFAEQAAPPEPEPERAVPVGALLDEQTLANLDELGDGDFVAHVLRLYARQAPGALTDLEAALASGDAPAAARAAHSLKSMSANIGAARMKDTAGAIEASARAGDAMGDATALPALLAETLVALAARIGAPEMRATGTGD</sequence>